<dbReference type="RefSeq" id="WP_124739535.1">
    <property type="nucleotide sequence ID" value="NZ_CP034086.1"/>
</dbReference>
<dbReference type="Gene3D" id="3.90.180.10">
    <property type="entry name" value="Medium-chain alcohol dehydrogenases, catalytic domain"/>
    <property type="match status" value="1"/>
</dbReference>
<protein>
    <submittedName>
        <fullName evidence="3">Oxidoreductase</fullName>
    </submittedName>
</protein>
<gene>
    <name evidence="3" type="ORF">EHO51_14825</name>
</gene>
<name>A0A3G8M8T5_9HYPH</name>
<feature type="domain" description="Alcohol dehydrogenase-like C-terminal" evidence="1">
    <location>
        <begin position="161"/>
        <end position="273"/>
    </location>
</feature>
<dbReference type="SUPFAM" id="SSF51735">
    <property type="entry name" value="NAD(P)-binding Rossmann-fold domains"/>
    <property type="match status" value="1"/>
</dbReference>
<dbReference type="NCBIfam" id="TIGR02823">
    <property type="entry name" value="oxido_YhdH"/>
    <property type="match status" value="1"/>
</dbReference>
<evidence type="ECO:0000313" key="4">
    <source>
        <dbReference type="Proteomes" id="UP000273982"/>
    </source>
</evidence>
<dbReference type="InterPro" id="IPR013154">
    <property type="entry name" value="ADH-like_N"/>
</dbReference>
<dbReference type="InterPro" id="IPR036291">
    <property type="entry name" value="NAD(P)-bd_dom_sf"/>
</dbReference>
<dbReference type="CDD" id="cd08288">
    <property type="entry name" value="MDR_yhdh"/>
    <property type="match status" value="1"/>
</dbReference>
<dbReference type="Proteomes" id="UP000273982">
    <property type="component" value="Chromosome"/>
</dbReference>
<dbReference type="InterPro" id="IPR014188">
    <property type="entry name" value="Acrylyl-CoA_reductase_AcuI"/>
</dbReference>
<dbReference type="SUPFAM" id="SSF50129">
    <property type="entry name" value="GroES-like"/>
    <property type="match status" value="1"/>
</dbReference>
<dbReference type="KEGG" id="mros:EHO51_14825"/>
<dbReference type="AlphaFoldDB" id="A0A3G8M8T5"/>
<evidence type="ECO:0000313" key="3">
    <source>
        <dbReference type="EMBL" id="AZG77904.1"/>
    </source>
</evidence>
<proteinExistence type="predicted"/>
<sequence>MTDFRAIRIDKDDHGQHADYVVMRERDLMEGDVDVDVAFSAINYKDGLAVTGDGPVVRRFPMIPGVDFAGRVTRSAHPDFAAGDIVVATACGLGEAHYGGFAEKARLSGDWLAKLPPPLTPARAMTVGTAGLTAMFCVLALERHGARPDDGLAVVTGATGGVGSFAVALLAKAGWRVAAVTGQASQDAYLRRLGASEIIGRDELSAPGKPLQKQRFAVGVDTVGGVTLANLLAQTRFDGAVAACGNVGGMALPANVAPFILRGVSLLGVESVRPRIDLRRAAWTRIARDLDPSTIDAMSEIIPFDAALDRARSIVGGTIRGRVVIDMGRHLPL</sequence>
<dbReference type="InterPro" id="IPR011032">
    <property type="entry name" value="GroES-like_sf"/>
</dbReference>
<reference evidence="3 4" key="1">
    <citation type="submission" date="2018-11" db="EMBL/GenBank/DDBJ databases">
        <title>Genome squencing of methanotrophic bacteria isolated from alkaline groundwater in Korea.</title>
        <authorList>
            <person name="Nguyen L.N."/>
        </authorList>
    </citation>
    <scope>NUCLEOTIDE SEQUENCE [LARGE SCALE GENOMIC DNA]</scope>
    <source>
        <strain evidence="3 4">GW6</strain>
    </source>
</reference>
<organism evidence="3 4">
    <name type="scientific">Methylocystis rosea</name>
    <dbReference type="NCBI Taxonomy" id="173366"/>
    <lineage>
        <taxon>Bacteria</taxon>
        <taxon>Pseudomonadati</taxon>
        <taxon>Pseudomonadota</taxon>
        <taxon>Alphaproteobacteria</taxon>
        <taxon>Hyphomicrobiales</taxon>
        <taxon>Methylocystaceae</taxon>
        <taxon>Methylocystis</taxon>
    </lineage>
</organism>
<evidence type="ECO:0000259" key="1">
    <source>
        <dbReference type="Pfam" id="PF00107"/>
    </source>
</evidence>
<dbReference type="EMBL" id="CP034086">
    <property type="protein sequence ID" value="AZG77904.1"/>
    <property type="molecule type" value="Genomic_DNA"/>
</dbReference>
<dbReference type="PANTHER" id="PTHR43677:SF1">
    <property type="entry name" value="ACRYLYL-COA REDUCTASE ACUI-RELATED"/>
    <property type="match status" value="1"/>
</dbReference>
<dbReference type="Pfam" id="PF00107">
    <property type="entry name" value="ADH_zinc_N"/>
    <property type="match status" value="1"/>
</dbReference>
<dbReference type="GO" id="GO:0043957">
    <property type="term" value="F:acryloyl-CoA reductase (NADPH) activity"/>
    <property type="evidence" value="ECO:0007669"/>
    <property type="project" value="TreeGrafter"/>
</dbReference>
<dbReference type="PANTHER" id="PTHR43677">
    <property type="entry name" value="SHORT-CHAIN DEHYDROGENASE/REDUCTASE"/>
    <property type="match status" value="1"/>
</dbReference>
<evidence type="ECO:0000259" key="2">
    <source>
        <dbReference type="Pfam" id="PF08240"/>
    </source>
</evidence>
<dbReference type="Gene3D" id="3.40.50.720">
    <property type="entry name" value="NAD(P)-binding Rossmann-like Domain"/>
    <property type="match status" value="1"/>
</dbReference>
<accession>A0A3G8M8T5</accession>
<feature type="domain" description="Alcohol dehydrogenase-like N-terminal" evidence="2">
    <location>
        <begin position="30"/>
        <end position="116"/>
    </location>
</feature>
<dbReference type="Pfam" id="PF08240">
    <property type="entry name" value="ADH_N"/>
    <property type="match status" value="1"/>
</dbReference>
<dbReference type="InterPro" id="IPR013149">
    <property type="entry name" value="ADH-like_C"/>
</dbReference>
<dbReference type="InterPro" id="IPR051397">
    <property type="entry name" value="Zn-ADH-like_protein"/>
</dbReference>